<organism evidence="1 2">
    <name type="scientific">Aphanomyces euteiches</name>
    <dbReference type="NCBI Taxonomy" id="100861"/>
    <lineage>
        <taxon>Eukaryota</taxon>
        <taxon>Sar</taxon>
        <taxon>Stramenopiles</taxon>
        <taxon>Oomycota</taxon>
        <taxon>Saprolegniomycetes</taxon>
        <taxon>Saprolegniales</taxon>
        <taxon>Verrucalvaceae</taxon>
        <taxon>Aphanomyces</taxon>
    </lineage>
</organism>
<dbReference type="AlphaFoldDB" id="A0A6G0X357"/>
<protein>
    <submittedName>
        <fullName evidence="1">Uncharacterized protein</fullName>
    </submittedName>
</protein>
<dbReference type="EMBL" id="VJMJ01000117">
    <property type="protein sequence ID" value="KAF0734240.1"/>
    <property type="molecule type" value="Genomic_DNA"/>
</dbReference>
<keyword evidence="2" id="KW-1185">Reference proteome</keyword>
<evidence type="ECO:0000313" key="2">
    <source>
        <dbReference type="Proteomes" id="UP000481153"/>
    </source>
</evidence>
<gene>
    <name evidence="1" type="ORF">Ae201684_009101</name>
</gene>
<name>A0A6G0X357_9STRA</name>
<comment type="caution">
    <text evidence="1">The sequence shown here is derived from an EMBL/GenBank/DDBJ whole genome shotgun (WGS) entry which is preliminary data.</text>
</comment>
<reference evidence="1 2" key="1">
    <citation type="submission" date="2019-07" db="EMBL/GenBank/DDBJ databases">
        <title>Genomics analysis of Aphanomyces spp. identifies a new class of oomycete effector associated with host adaptation.</title>
        <authorList>
            <person name="Gaulin E."/>
        </authorList>
    </citation>
    <scope>NUCLEOTIDE SEQUENCE [LARGE SCALE GENOMIC DNA]</scope>
    <source>
        <strain evidence="1 2">ATCC 201684</strain>
    </source>
</reference>
<evidence type="ECO:0000313" key="1">
    <source>
        <dbReference type="EMBL" id="KAF0734240.1"/>
    </source>
</evidence>
<proteinExistence type="predicted"/>
<sequence>MRQTVLDCEQLEQRRGAVCWSLAEDRQRFRFCVAVARQLTWKISRIVQSLRKEEEVQSSKLWVPLGLSSGGEHDLSPRSPVCMMILSTNSHSMIQCFG</sequence>
<dbReference type="Proteomes" id="UP000481153">
    <property type="component" value="Unassembled WGS sequence"/>
</dbReference>
<accession>A0A6G0X357</accession>